<evidence type="ECO:0000256" key="1">
    <source>
        <dbReference type="SAM" id="MobiDB-lite"/>
    </source>
</evidence>
<proteinExistence type="predicted"/>
<evidence type="ECO:0000313" key="2">
    <source>
        <dbReference type="EMBL" id="CAB1448191.1"/>
    </source>
</evidence>
<accession>A0A9N7VEM7</accession>
<dbReference type="AlphaFoldDB" id="A0A9N7VEM7"/>
<feature type="non-terminal residue" evidence="2">
    <location>
        <position position="1"/>
    </location>
</feature>
<protein>
    <submittedName>
        <fullName evidence="2">Uncharacterized protein</fullName>
    </submittedName>
</protein>
<feature type="region of interest" description="Disordered" evidence="1">
    <location>
        <begin position="93"/>
        <end position="125"/>
    </location>
</feature>
<gene>
    <name evidence="2" type="ORF">PLEPLA_LOCUS35850</name>
</gene>
<name>A0A9N7VEM7_PLEPL</name>
<comment type="caution">
    <text evidence="2">The sequence shown here is derived from an EMBL/GenBank/DDBJ whole genome shotgun (WGS) entry which is preliminary data.</text>
</comment>
<dbReference type="Proteomes" id="UP001153269">
    <property type="component" value="Unassembled WGS sequence"/>
</dbReference>
<sequence>MGAGRLRGLQQLLLFGCGQDSNLLVSVWCDRWCDATLNAEYRPCVNAAEERQTLNFAFRSPCKPVYESQCTVSMDSRRAARLDVTHWQPRVAEVPKKITHEDRKRTRRKEEAGEKRGKRERDRKT</sequence>
<evidence type="ECO:0000313" key="3">
    <source>
        <dbReference type="Proteomes" id="UP001153269"/>
    </source>
</evidence>
<dbReference type="EMBL" id="CADEAL010003969">
    <property type="protein sequence ID" value="CAB1448191.1"/>
    <property type="molecule type" value="Genomic_DNA"/>
</dbReference>
<keyword evidence="3" id="KW-1185">Reference proteome</keyword>
<organism evidence="2 3">
    <name type="scientific">Pleuronectes platessa</name>
    <name type="common">European plaice</name>
    <dbReference type="NCBI Taxonomy" id="8262"/>
    <lineage>
        <taxon>Eukaryota</taxon>
        <taxon>Metazoa</taxon>
        <taxon>Chordata</taxon>
        <taxon>Craniata</taxon>
        <taxon>Vertebrata</taxon>
        <taxon>Euteleostomi</taxon>
        <taxon>Actinopterygii</taxon>
        <taxon>Neopterygii</taxon>
        <taxon>Teleostei</taxon>
        <taxon>Neoteleostei</taxon>
        <taxon>Acanthomorphata</taxon>
        <taxon>Carangaria</taxon>
        <taxon>Pleuronectiformes</taxon>
        <taxon>Pleuronectoidei</taxon>
        <taxon>Pleuronectidae</taxon>
        <taxon>Pleuronectes</taxon>
    </lineage>
</organism>
<reference evidence="2" key="1">
    <citation type="submission" date="2020-03" db="EMBL/GenBank/DDBJ databases">
        <authorList>
            <person name="Weist P."/>
        </authorList>
    </citation>
    <scope>NUCLEOTIDE SEQUENCE</scope>
</reference>